<dbReference type="AlphaFoldDB" id="I0GVG2"/>
<accession>I0GVG2</accession>
<name>I0GVG2_SELRL</name>
<evidence type="ECO:0000313" key="2">
    <source>
        <dbReference type="Proteomes" id="UP000007887"/>
    </source>
</evidence>
<protein>
    <submittedName>
        <fullName evidence="1">Uncharacterized protein</fullName>
    </submittedName>
</protein>
<reference evidence="1 2" key="1">
    <citation type="submission" date="2011-10" db="EMBL/GenBank/DDBJ databases">
        <title>Whole genome sequence of Selenomonas ruminantium subsp. lactilytica TAM6421.</title>
        <authorList>
            <person name="Oguchi A."/>
            <person name="Ankai A."/>
            <person name="Kaneko J."/>
            <person name="Yamada-Narita S."/>
            <person name="Fukui S."/>
            <person name="Takahashi M."/>
            <person name="Onodera T."/>
            <person name="Kojima S."/>
            <person name="Fushimi T."/>
            <person name="Abe N."/>
            <person name="Kamio Y."/>
            <person name="Yamazaki S."/>
            <person name="Fujita N."/>
        </authorList>
    </citation>
    <scope>NUCLEOTIDE SEQUENCE [LARGE SCALE GENOMIC DNA]</scope>
    <source>
        <strain evidence="2">NBRC 103574 / TAM6421</strain>
        <plasmid evidence="1 2">pSRC4</plasmid>
    </source>
</reference>
<gene>
    <name evidence="1" type="ordered locus">SELR_pSRC400980</name>
</gene>
<proteinExistence type="predicted"/>
<dbReference type="RefSeq" id="WP_014426049.1">
    <property type="nucleotide sequence ID" value="NC_017069.1"/>
</dbReference>
<dbReference type="HOGENOM" id="CLU_2939222_0_0_9"/>
<dbReference type="KEGG" id="sri:SELR_pSRC400980"/>
<organism evidence="1 2">
    <name type="scientific">Selenomonas ruminantium subsp. lactilytica (strain NBRC 103574 / TAM6421)</name>
    <dbReference type="NCBI Taxonomy" id="927704"/>
    <lineage>
        <taxon>Bacteria</taxon>
        <taxon>Bacillati</taxon>
        <taxon>Bacillota</taxon>
        <taxon>Negativicutes</taxon>
        <taxon>Selenomonadales</taxon>
        <taxon>Selenomonadaceae</taxon>
        <taxon>Selenomonas</taxon>
    </lineage>
</organism>
<dbReference type="Proteomes" id="UP000007887">
    <property type="component" value="Plasmid pSRC4"/>
</dbReference>
<sequence>MNTCENCKHAVAFGGDYDPSFGGGCTLVNVEECHNPNVATEDMDVAIELGEKGICKYFEE</sequence>
<keyword evidence="1" id="KW-0614">Plasmid</keyword>
<dbReference type="PATRIC" id="fig|927704.6.peg.3513"/>
<geneLocation type="plasmid" evidence="1 2">
    <name>pSRC4</name>
</geneLocation>
<evidence type="ECO:0000313" key="1">
    <source>
        <dbReference type="EMBL" id="BAL84749.1"/>
    </source>
</evidence>
<dbReference type="EMBL" id="AP012294">
    <property type="protein sequence ID" value="BAL84749.1"/>
    <property type="molecule type" value="Genomic_DNA"/>
</dbReference>